<dbReference type="GO" id="GO:0016798">
    <property type="term" value="F:hydrolase activity, acting on glycosyl bonds"/>
    <property type="evidence" value="ECO:0007669"/>
    <property type="project" value="UniProtKB-KW"/>
</dbReference>
<dbReference type="Gene3D" id="2.115.10.20">
    <property type="entry name" value="Glycosyl hydrolase domain, family 43"/>
    <property type="match status" value="1"/>
</dbReference>
<keyword evidence="7" id="KW-1185">Reference proteome</keyword>
<organism evidence="6 7">
    <name type="scientific">Volvox reticuliferus</name>
    <dbReference type="NCBI Taxonomy" id="1737510"/>
    <lineage>
        <taxon>Eukaryota</taxon>
        <taxon>Viridiplantae</taxon>
        <taxon>Chlorophyta</taxon>
        <taxon>core chlorophytes</taxon>
        <taxon>Chlorophyceae</taxon>
        <taxon>CS clade</taxon>
        <taxon>Chlamydomonadales</taxon>
        <taxon>Volvocaceae</taxon>
        <taxon>Volvox</taxon>
    </lineage>
</organism>
<dbReference type="PANTHER" id="PTHR31953">
    <property type="entry name" value="BETA-FRUCTOFURANOSIDASE, INSOLUBLE ISOENZYME CWINV1-RELATED"/>
    <property type="match status" value="1"/>
</dbReference>
<feature type="chain" id="PRO_5035292979" description="Glycosyl hydrolase family 32 N-terminal domain-containing protein" evidence="4">
    <location>
        <begin position="18"/>
        <end position="177"/>
    </location>
</feature>
<protein>
    <recommendedName>
        <fullName evidence="5">Glycosyl hydrolase family 32 N-terminal domain-containing protein</fullName>
    </recommendedName>
</protein>
<dbReference type="EMBL" id="BNCP01000002">
    <property type="protein sequence ID" value="GIL70751.1"/>
    <property type="molecule type" value="Genomic_DNA"/>
</dbReference>
<keyword evidence="4" id="KW-0732">Signal</keyword>
<dbReference type="SUPFAM" id="SSF75005">
    <property type="entry name" value="Arabinanase/levansucrase/invertase"/>
    <property type="match status" value="1"/>
</dbReference>
<evidence type="ECO:0000313" key="6">
    <source>
        <dbReference type="EMBL" id="GIL70751.1"/>
    </source>
</evidence>
<evidence type="ECO:0000259" key="5">
    <source>
        <dbReference type="Pfam" id="PF00251"/>
    </source>
</evidence>
<feature type="signal peptide" evidence="4">
    <location>
        <begin position="1"/>
        <end position="17"/>
    </location>
</feature>
<evidence type="ECO:0000256" key="2">
    <source>
        <dbReference type="ARBA" id="ARBA00022801"/>
    </source>
</evidence>
<feature type="domain" description="Glycosyl hydrolase family 32 N-terminal" evidence="5">
    <location>
        <begin position="55"/>
        <end position="166"/>
    </location>
</feature>
<feature type="non-terminal residue" evidence="6">
    <location>
        <position position="177"/>
    </location>
</feature>
<comment type="similarity">
    <text evidence="1">Belongs to the glycosyl hydrolase 32 family.</text>
</comment>
<evidence type="ECO:0000256" key="4">
    <source>
        <dbReference type="SAM" id="SignalP"/>
    </source>
</evidence>
<evidence type="ECO:0000313" key="7">
    <source>
        <dbReference type="Proteomes" id="UP000747110"/>
    </source>
</evidence>
<comment type="caution">
    <text evidence="6">The sequence shown here is derived from an EMBL/GenBank/DDBJ whole genome shotgun (WGS) entry which is preliminary data.</text>
</comment>
<sequence>TFLAITIFLVIFSAAWSSRAGRHLDNPTDPRVATTLTDMGNLTARDMQLLRPRFHIQPPGGGWINDPNGLMQYRNMVHVFFQYNPYDAIWGPMHWGHVVSPDLVHWVHLPVALQPGDPWDRDGCWSGSALLMDDGVPRLFYTGVTNFSQYGYYYQAQAVALPADPADPFLTRWLKPA</sequence>
<dbReference type="Proteomes" id="UP000747110">
    <property type="component" value="Unassembled WGS sequence"/>
</dbReference>
<accession>A0A8J4C3F4</accession>
<name>A0A8J4C3F4_9CHLO</name>
<evidence type="ECO:0000256" key="1">
    <source>
        <dbReference type="ARBA" id="ARBA00009902"/>
    </source>
</evidence>
<dbReference type="InterPro" id="IPR013148">
    <property type="entry name" value="Glyco_hydro_32_N"/>
</dbReference>
<dbReference type="OrthoDB" id="507039at2759"/>
<keyword evidence="3" id="KW-0326">Glycosidase</keyword>
<dbReference type="InterPro" id="IPR050551">
    <property type="entry name" value="Fructan_Metab_Enzymes"/>
</dbReference>
<feature type="non-terminal residue" evidence="6">
    <location>
        <position position="1"/>
    </location>
</feature>
<keyword evidence="2" id="KW-0378">Hydrolase</keyword>
<gene>
    <name evidence="6" type="ORF">Vretifemale_1462</name>
</gene>
<proteinExistence type="inferred from homology"/>
<dbReference type="Pfam" id="PF00251">
    <property type="entry name" value="Glyco_hydro_32N"/>
    <property type="match status" value="1"/>
</dbReference>
<dbReference type="InterPro" id="IPR023296">
    <property type="entry name" value="Glyco_hydro_beta-prop_sf"/>
</dbReference>
<evidence type="ECO:0000256" key="3">
    <source>
        <dbReference type="ARBA" id="ARBA00023295"/>
    </source>
</evidence>
<dbReference type="AlphaFoldDB" id="A0A8J4C3F4"/>
<reference evidence="6" key="1">
    <citation type="journal article" date="2021" name="Proc. Natl. Acad. Sci. U.S.A.">
        <title>Three genomes in the algal genus Volvox reveal the fate of a haploid sex-determining region after a transition to homothallism.</title>
        <authorList>
            <person name="Yamamoto K."/>
            <person name="Hamaji T."/>
            <person name="Kawai-Toyooka H."/>
            <person name="Matsuzaki R."/>
            <person name="Takahashi F."/>
            <person name="Nishimura Y."/>
            <person name="Kawachi M."/>
            <person name="Noguchi H."/>
            <person name="Minakuchi Y."/>
            <person name="Umen J.G."/>
            <person name="Toyoda A."/>
            <person name="Nozaki H."/>
        </authorList>
    </citation>
    <scope>NUCLEOTIDE SEQUENCE</scope>
    <source>
        <strain evidence="6">NIES-3786</strain>
    </source>
</reference>